<sequence length="646" mass="71219">MLRSEKIIRVRIIASNSVRREVISALHDAGIMQLEDVSGEAAQLLDKKGTEGNYEMLSRELMRFRGLENALPARRVSDRKFFSSIRELLDAASAVKIDDEIRQLREREGRISAELRELENRKDIAGMLSGMDYDLSILSNPRVSSFIAIAPEGKDAASAFRKVAPEAVITNISRGRYLVAVPADRVGDTGKTANEGGIELIAIPEMQGKPVEFIESAERQIVEKREELRAIAARLGALSDSHYATVAQIREQLEIEVKKYEVSEKVSGTANTFVLEGWIPARRFDMLERALDNAAGGSVVLTHVRTDEEPPTLFRNPRHISLFEFFIRFYSLPKEYEIDPTLIFALVFPLFFGLMVGDWGYGLAILLISLFIIHRIDHPVEKSHIPRFLSRFVLMIMGPNALKTLAKALIPSSIVAIAAGILFNEFFGFSVLPFTVFGVEPGLAKLLLISGYIGLGIVSFGLILGAVNEHTLGHRKGIIAKAGWLIFAWGIAMFGLNLLHRLPIDFSNPAVSIPVLMIFAGAATIIGAEGTMGAMEIPSIISHVLSYTRIVGILLASVILASVINLSLGVIKGSPLLIPVGIVIVIVGQIFNLIIAVFESGIQGARLLYVEFFSKFYKGNGHYFRPFASPRNYTIKQFDLDSIGQK</sequence>
<keyword evidence="4 10" id="KW-0812">Transmembrane</keyword>
<dbReference type="AlphaFoldDB" id="A0A8J7YR37"/>
<protein>
    <recommendedName>
        <fullName evidence="9 10">A-type ATP synthase subunit I</fullName>
    </recommendedName>
</protein>
<evidence type="ECO:0000256" key="3">
    <source>
        <dbReference type="ARBA" id="ARBA00022448"/>
    </source>
</evidence>
<keyword evidence="7 10" id="KW-0472">Membrane</keyword>
<evidence type="ECO:0000256" key="10">
    <source>
        <dbReference type="RuleBase" id="RU361189"/>
    </source>
</evidence>
<feature type="transmembrane region" description="Helical" evidence="10">
    <location>
        <begin position="544"/>
        <end position="564"/>
    </location>
</feature>
<comment type="subcellular location">
    <subcellularLocation>
        <location evidence="1">Membrane</location>
        <topology evidence="1">Multi-pass membrane protein</topology>
    </subcellularLocation>
</comment>
<dbReference type="PANTHER" id="PTHR11629">
    <property type="entry name" value="VACUOLAR PROTON ATPASES"/>
    <property type="match status" value="1"/>
</dbReference>
<feature type="transmembrane region" description="Helical" evidence="10">
    <location>
        <begin position="342"/>
        <end position="373"/>
    </location>
</feature>
<evidence type="ECO:0000313" key="12">
    <source>
        <dbReference type="Proteomes" id="UP000716004"/>
    </source>
</evidence>
<dbReference type="GO" id="GO:0033179">
    <property type="term" value="C:proton-transporting V-type ATPase, V0 domain"/>
    <property type="evidence" value="ECO:0007669"/>
    <property type="project" value="InterPro"/>
</dbReference>
<keyword evidence="6 10" id="KW-0406">Ion transport</keyword>
<reference evidence="11" key="1">
    <citation type="submission" date="2021-04" db="EMBL/GenBank/DDBJ databases">
        <title>Genomic insights into ecological role and evolution of a novel Thermoplasmata order Candidatus Sysuiplasmatales.</title>
        <authorList>
            <person name="Yuan Y."/>
        </authorList>
    </citation>
    <scope>NUCLEOTIDE SEQUENCE</scope>
    <source>
        <strain evidence="11">YP2-bin.285</strain>
    </source>
</reference>
<evidence type="ECO:0000256" key="5">
    <source>
        <dbReference type="ARBA" id="ARBA00022989"/>
    </source>
</evidence>
<dbReference type="EMBL" id="JAGVSJ010000020">
    <property type="protein sequence ID" value="MBX8632286.1"/>
    <property type="molecule type" value="Genomic_DNA"/>
</dbReference>
<evidence type="ECO:0000256" key="2">
    <source>
        <dbReference type="ARBA" id="ARBA00009904"/>
    </source>
</evidence>
<dbReference type="GO" id="GO:0016471">
    <property type="term" value="C:vacuolar proton-transporting V-type ATPase complex"/>
    <property type="evidence" value="ECO:0007669"/>
    <property type="project" value="TreeGrafter"/>
</dbReference>
<comment type="similarity">
    <text evidence="2 10">Belongs to the V-ATPase 116 kDa subunit family.</text>
</comment>
<gene>
    <name evidence="11" type="ORF">J9259_07215</name>
</gene>
<evidence type="ECO:0000256" key="1">
    <source>
        <dbReference type="ARBA" id="ARBA00004141"/>
    </source>
</evidence>
<evidence type="ECO:0000313" key="11">
    <source>
        <dbReference type="EMBL" id="MBX8632286.1"/>
    </source>
</evidence>
<feature type="transmembrane region" description="Helical" evidence="10">
    <location>
        <begin position="511"/>
        <end position="532"/>
    </location>
</feature>
<organism evidence="11 12">
    <name type="scientific">Candidatus Sysuiplasma superficiale</name>
    <dbReference type="NCBI Taxonomy" id="2823368"/>
    <lineage>
        <taxon>Archaea</taxon>
        <taxon>Methanobacteriati</taxon>
        <taxon>Thermoplasmatota</taxon>
        <taxon>Thermoplasmata</taxon>
        <taxon>Candidatus Sysuiplasmatales</taxon>
        <taxon>Candidatus Sysuiplasmataceae</taxon>
        <taxon>Candidatus Sysuiplasma</taxon>
    </lineage>
</organism>
<keyword evidence="3 10" id="KW-0813">Transport</keyword>
<evidence type="ECO:0000256" key="7">
    <source>
        <dbReference type="ARBA" id="ARBA00023136"/>
    </source>
</evidence>
<accession>A0A8J7YR37</accession>
<proteinExistence type="inferred from homology"/>
<evidence type="ECO:0000256" key="4">
    <source>
        <dbReference type="ARBA" id="ARBA00022692"/>
    </source>
</evidence>
<keyword evidence="5 10" id="KW-1133">Transmembrane helix</keyword>
<dbReference type="PANTHER" id="PTHR11629:SF63">
    <property type="entry name" value="V-TYPE PROTON ATPASE SUBUNIT A"/>
    <property type="match status" value="1"/>
</dbReference>
<dbReference type="GO" id="GO:0051117">
    <property type="term" value="F:ATPase binding"/>
    <property type="evidence" value="ECO:0007669"/>
    <property type="project" value="TreeGrafter"/>
</dbReference>
<evidence type="ECO:0000256" key="8">
    <source>
        <dbReference type="ARBA" id="ARBA00059506"/>
    </source>
</evidence>
<evidence type="ECO:0000256" key="9">
    <source>
        <dbReference type="ARBA" id="ARBA00068671"/>
    </source>
</evidence>
<comment type="function">
    <text evidence="8">Component of the A-type ATP synthase that produces ATP from ADP in the presence of a proton gradient across the membrane.</text>
</comment>
<evidence type="ECO:0000256" key="6">
    <source>
        <dbReference type="ARBA" id="ARBA00023065"/>
    </source>
</evidence>
<dbReference type="Pfam" id="PF01496">
    <property type="entry name" value="V_ATPase_I"/>
    <property type="match status" value="1"/>
</dbReference>
<feature type="transmembrane region" description="Helical" evidence="10">
    <location>
        <begin position="446"/>
        <end position="467"/>
    </location>
</feature>
<comment type="caution">
    <text evidence="11">The sequence shown here is derived from an EMBL/GenBank/DDBJ whole genome shotgun (WGS) entry which is preliminary data.</text>
</comment>
<feature type="transmembrane region" description="Helical" evidence="10">
    <location>
        <begin position="414"/>
        <end position="434"/>
    </location>
</feature>
<dbReference type="GO" id="GO:0007035">
    <property type="term" value="P:vacuolar acidification"/>
    <property type="evidence" value="ECO:0007669"/>
    <property type="project" value="TreeGrafter"/>
</dbReference>
<feature type="transmembrane region" description="Helical" evidence="10">
    <location>
        <begin position="479"/>
        <end position="499"/>
    </location>
</feature>
<name>A0A8J7YR37_9ARCH</name>
<dbReference type="GO" id="GO:0046961">
    <property type="term" value="F:proton-transporting ATPase activity, rotational mechanism"/>
    <property type="evidence" value="ECO:0007669"/>
    <property type="project" value="InterPro"/>
</dbReference>
<dbReference type="Proteomes" id="UP000716004">
    <property type="component" value="Unassembled WGS sequence"/>
</dbReference>
<dbReference type="InterPro" id="IPR002490">
    <property type="entry name" value="V-ATPase_116kDa_su"/>
</dbReference>
<feature type="transmembrane region" description="Helical" evidence="10">
    <location>
        <begin position="576"/>
        <end position="598"/>
    </location>
</feature>